<organism evidence="2 3">
    <name type="scientific">Hibiscus sabdariffa</name>
    <name type="common">roselle</name>
    <dbReference type="NCBI Taxonomy" id="183260"/>
    <lineage>
        <taxon>Eukaryota</taxon>
        <taxon>Viridiplantae</taxon>
        <taxon>Streptophyta</taxon>
        <taxon>Embryophyta</taxon>
        <taxon>Tracheophyta</taxon>
        <taxon>Spermatophyta</taxon>
        <taxon>Magnoliopsida</taxon>
        <taxon>eudicotyledons</taxon>
        <taxon>Gunneridae</taxon>
        <taxon>Pentapetalae</taxon>
        <taxon>rosids</taxon>
        <taxon>malvids</taxon>
        <taxon>Malvales</taxon>
        <taxon>Malvaceae</taxon>
        <taxon>Malvoideae</taxon>
        <taxon>Hibiscus</taxon>
    </lineage>
</organism>
<dbReference type="Proteomes" id="UP001396334">
    <property type="component" value="Unassembled WGS sequence"/>
</dbReference>
<sequence length="133" mass="14109">MATGGRGGPAVTGTTNTAKSTVTEQISQAVQSTSNLLHLMQQSSPSQTKLMQLPKNLLAKTPTIKNTGQMLELMPRAISSLDAHIDNGLQSVPHLDTVIKLLENMEFCQLSSLSQAQGESQQASQQPEVGSPP</sequence>
<feature type="region of interest" description="Disordered" evidence="1">
    <location>
        <begin position="1"/>
        <end position="20"/>
    </location>
</feature>
<keyword evidence="3" id="KW-1185">Reference proteome</keyword>
<feature type="compositionally biased region" description="Gly residues" evidence="1">
    <location>
        <begin position="1"/>
        <end position="10"/>
    </location>
</feature>
<feature type="compositionally biased region" description="Low complexity" evidence="1">
    <location>
        <begin position="113"/>
        <end position="126"/>
    </location>
</feature>
<protein>
    <recommendedName>
        <fullName evidence="4">Tobamovirus multiplication protein 2B</fullName>
    </recommendedName>
</protein>
<evidence type="ECO:0000313" key="3">
    <source>
        <dbReference type="Proteomes" id="UP001396334"/>
    </source>
</evidence>
<proteinExistence type="predicted"/>
<evidence type="ECO:0000313" key="2">
    <source>
        <dbReference type="EMBL" id="KAK8983786.1"/>
    </source>
</evidence>
<evidence type="ECO:0000256" key="1">
    <source>
        <dbReference type="SAM" id="MobiDB-lite"/>
    </source>
</evidence>
<evidence type="ECO:0008006" key="4">
    <source>
        <dbReference type="Google" id="ProtNLM"/>
    </source>
</evidence>
<name>A0ABR2P5V1_9ROSI</name>
<accession>A0ABR2P5V1</accession>
<reference evidence="2 3" key="1">
    <citation type="journal article" date="2024" name="G3 (Bethesda)">
        <title>Genome assembly of Hibiscus sabdariffa L. provides insights into metabolisms of medicinal natural products.</title>
        <authorList>
            <person name="Kim T."/>
        </authorList>
    </citation>
    <scope>NUCLEOTIDE SEQUENCE [LARGE SCALE GENOMIC DNA]</scope>
    <source>
        <strain evidence="2">TK-2024</strain>
        <tissue evidence="2">Old leaves</tissue>
    </source>
</reference>
<feature type="region of interest" description="Disordered" evidence="1">
    <location>
        <begin position="113"/>
        <end position="133"/>
    </location>
</feature>
<comment type="caution">
    <text evidence="2">The sequence shown here is derived from an EMBL/GenBank/DDBJ whole genome shotgun (WGS) entry which is preliminary data.</text>
</comment>
<dbReference type="EMBL" id="JBBPBN010000079">
    <property type="protein sequence ID" value="KAK8983786.1"/>
    <property type="molecule type" value="Genomic_DNA"/>
</dbReference>
<gene>
    <name evidence="2" type="ORF">V6N11_009571</name>
</gene>